<evidence type="ECO:0000313" key="2">
    <source>
        <dbReference type="Proteomes" id="UP001642464"/>
    </source>
</evidence>
<organism evidence="1 2">
    <name type="scientific">Durusdinium trenchii</name>
    <dbReference type="NCBI Taxonomy" id="1381693"/>
    <lineage>
        <taxon>Eukaryota</taxon>
        <taxon>Sar</taxon>
        <taxon>Alveolata</taxon>
        <taxon>Dinophyceae</taxon>
        <taxon>Suessiales</taxon>
        <taxon>Symbiodiniaceae</taxon>
        <taxon>Durusdinium</taxon>
    </lineage>
</organism>
<gene>
    <name evidence="1" type="ORF">SCF082_LOCUS6873</name>
</gene>
<feature type="non-terminal residue" evidence="1">
    <location>
        <position position="326"/>
    </location>
</feature>
<protein>
    <submittedName>
        <fullName evidence="1">Uncharacterized protein</fullName>
    </submittedName>
</protein>
<proteinExistence type="predicted"/>
<reference evidence="1 2" key="1">
    <citation type="submission" date="2024-02" db="EMBL/GenBank/DDBJ databases">
        <authorList>
            <person name="Chen Y."/>
            <person name="Shah S."/>
            <person name="Dougan E. K."/>
            <person name="Thang M."/>
            <person name="Chan C."/>
        </authorList>
    </citation>
    <scope>NUCLEOTIDE SEQUENCE [LARGE SCALE GENOMIC DNA]</scope>
</reference>
<comment type="caution">
    <text evidence="1">The sequence shown here is derived from an EMBL/GenBank/DDBJ whole genome shotgun (WGS) entry which is preliminary data.</text>
</comment>
<sequence length="326" mass="37216">MAFTTAKGLARHKRLGHKEFSMEHNMVDGATCPHCLQYFWTSARLQQHLAYVSRKTGVNACYQALARQGFCASYSTAYRPKELVEINRADALQALGPLPEPRDWMRDEIDAGFVRPADCDLVGLWLSTLAALPPEDHEWAAWAFLVWGRAPLDELLQGLIDGEAEQIICDAFVELAEVFPLARANELRGQARARLAYLQDCQGRPIPHRPVRRGTANVKERIETALQVPRAYVDLAIWHDAIRAMRWTSNMISRAIPVLRCPDGPLAFLVIHLFSGRRRETDCHSWLKECWPKRHRAFDGYSRFRPLRELGQILLFMEDAPPPLPR</sequence>
<accession>A0ABP0IIY1</accession>
<dbReference type="Proteomes" id="UP001642464">
    <property type="component" value="Unassembled WGS sequence"/>
</dbReference>
<dbReference type="EMBL" id="CAXAMM010003799">
    <property type="protein sequence ID" value="CAK9001315.1"/>
    <property type="molecule type" value="Genomic_DNA"/>
</dbReference>
<keyword evidence="2" id="KW-1185">Reference proteome</keyword>
<name>A0ABP0IIY1_9DINO</name>
<evidence type="ECO:0000313" key="1">
    <source>
        <dbReference type="EMBL" id="CAK9001315.1"/>
    </source>
</evidence>